<feature type="domain" description="Protein UNC80 C-terminal" evidence="1">
    <location>
        <begin position="5"/>
        <end position="164"/>
    </location>
</feature>
<dbReference type="Proteomes" id="UP000194236">
    <property type="component" value="Unassembled WGS sequence"/>
</dbReference>
<dbReference type="GO" id="GO:0055080">
    <property type="term" value="P:monoatomic cation homeostasis"/>
    <property type="evidence" value="ECO:0007669"/>
    <property type="project" value="TreeGrafter"/>
</dbReference>
<organism evidence="2 3">
    <name type="scientific">Euroglyphus maynei</name>
    <name type="common">Mayne's house dust mite</name>
    <dbReference type="NCBI Taxonomy" id="6958"/>
    <lineage>
        <taxon>Eukaryota</taxon>
        <taxon>Metazoa</taxon>
        <taxon>Ecdysozoa</taxon>
        <taxon>Arthropoda</taxon>
        <taxon>Chelicerata</taxon>
        <taxon>Arachnida</taxon>
        <taxon>Acari</taxon>
        <taxon>Acariformes</taxon>
        <taxon>Sarcoptiformes</taxon>
        <taxon>Astigmata</taxon>
        <taxon>Psoroptidia</taxon>
        <taxon>Analgoidea</taxon>
        <taxon>Pyroglyphidae</taxon>
        <taxon>Pyroglyphinae</taxon>
        <taxon>Euroglyphus</taxon>
    </lineage>
</organism>
<accession>A0A1Y3BG75</accession>
<dbReference type="GO" id="GO:0005261">
    <property type="term" value="F:monoatomic cation channel activity"/>
    <property type="evidence" value="ECO:0007669"/>
    <property type="project" value="TreeGrafter"/>
</dbReference>
<reference evidence="2 3" key="1">
    <citation type="submission" date="2017-03" db="EMBL/GenBank/DDBJ databases">
        <title>Genome Survey of Euroglyphus maynei.</title>
        <authorList>
            <person name="Arlian L.G."/>
            <person name="Morgan M.S."/>
            <person name="Rider S.D."/>
        </authorList>
    </citation>
    <scope>NUCLEOTIDE SEQUENCE [LARGE SCALE GENOMIC DNA]</scope>
    <source>
        <strain evidence="2">Arlian Lab</strain>
        <tissue evidence="2">Whole body</tissue>
    </source>
</reference>
<evidence type="ECO:0000313" key="2">
    <source>
        <dbReference type="EMBL" id="OTF79044.1"/>
    </source>
</evidence>
<evidence type="ECO:0000259" key="1">
    <source>
        <dbReference type="Pfam" id="PF20262"/>
    </source>
</evidence>
<protein>
    <recommendedName>
        <fullName evidence="1">Protein UNC80 C-terminal domain-containing protein</fullName>
    </recommendedName>
</protein>
<dbReference type="PANTHER" id="PTHR31781:SF1">
    <property type="entry name" value="PROTEIN UNC-80 HOMOLOG"/>
    <property type="match status" value="1"/>
</dbReference>
<dbReference type="GO" id="GO:0030424">
    <property type="term" value="C:axon"/>
    <property type="evidence" value="ECO:0007669"/>
    <property type="project" value="TreeGrafter"/>
</dbReference>
<name>A0A1Y3BG75_EURMA</name>
<dbReference type="EMBL" id="MUJZ01025098">
    <property type="protein sequence ID" value="OTF79044.1"/>
    <property type="molecule type" value="Genomic_DNA"/>
</dbReference>
<dbReference type="AlphaFoldDB" id="A0A1Y3BG75"/>
<gene>
    <name evidence="2" type="ORF">BLA29_010320</name>
</gene>
<comment type="caution">
    <text evidence="2">The sequence shown here is derived from an EMBL/GenBank/DDBJ whole genome shotgun (WGS) entry which is preliminary data.</text>
</comment>
<proteinExistence type="predicted"/>
<feature type="non-terminal residue" evidence="2">
    <location>
        <position position="164"/>
    </location>
</feature>
<keyword evidence="3" id="KW-1185">Reference proteome</keyword>
<evidence type="ECO:0000313" key="3">
    <source>
        <dbReference type="Proteomes" id="UP000194236"/>
    </source>
</evidence>
<dbReference type="PANTHER" id="PTHR31781">
    <property type="entry name" value="UNC80"/>
    <property type="match status" value="1"/>
</dbReference>
<dbReference type="OrthoDB" id="6416618at2759"/>
<sequence length="164" mass="19177">MELDDGELCRLEFRKPRDLLLKIVSEFLTKSTSRFAELSKKIAEIHQKNSSYELLDVKCHIRLAEIAHSLLKLAPYDPQTMACKGLVRYMNEILPNSEWRQESMRPALIMVLRRLDKTFTKISKKSAIKRTTDWEAARRLLKGVYLTFAKHPYIVHLPHLKSLI</sequence>
<dbReference type="Pfam" id="PF20262">
    <property type="entry name" value="UNC80_C"/>
    <property type="match status" value="1"/>
</dbReference>
<dbReference type="GO" id="GO:0034703">
    <property type="term" value="C:cation channel complex"/>
    <property type="evidence" value="ECO:0007669"/>
    <property type="project" value="TreeGrafter"/>
</dbReference>
<dbReference type="InterPro" id="IPR046460">
    <property type="entry name" value="UNC80_C"/>
</dbReference>